<evidence type="ECO:0000256" key="3">
    <source>
        <dbReference type="ARBA" id="ARBA00023163"/>
    </source>
</evidence>
<dbReference type="SMART" id="SM00576">
    <property type="entry name" value="BTP"/>
    <property type="match status" value="1"/>
</dbReference>
<dbReference type="Proteomes" id="UP001415857">
    <property type="component" value="Unassembled WGS sequence"/>
</dbReference>
<evidence type="ECO:0000256" key="4">
    <source>
        <dbReference type="ARBA" id="ARBA00023242"/>
    </source>
</evidence>
<keyword evidence="3" id="KW-0804">Transcription</keyword>
<comment type="caution">
    <text evidence="6">The sequence shown here is derived from an EMBL/GenBank/DDBJ whole genome shotgun (WGS) entry which is preliminary data.</text>
</comment>
<organism evidence="6 7">
    <name type="scientific">Liquidambar formosana</name>
    <name type="common">Formosan gum</name>
    <dbReference type="NCBI Taxonomy" id="63359"/>
    <lineage>
        <taxon>Eukaryota</taxon>
        <taxon>Viridiplantae</taxon>
        <taxon>Streptophyta</taxon>
        <taxon>Embryophyta</taxon>
        <taxon>Tracheophyta</taxon>
        <taxon>Spermatophyta</taxon>
        <taxon>Magnoliopsida</taxon>
        <taxon>eudicotyledons</taxon>
        <taxon>Gunneridae</taxon>
        <taxon>Pentapetalae</taxon>
        <taxon>Saxifragales</taxon>
        <taxon>Altingiaceae</taxon>
        <taxon>Liquidambar</taxon>
    </lineage>
</organism>
<protein>
    <recommendedName>
        <fullName evidence="5">Bromodomain associated domain-containing protein</fullName>
    </recommendedName>
</protein>
<comment type="subcellular location">
    <subcellularLocation>
        <location evidence="1">Nucleus</location>
    </subcellularLocation>
</comment>
<name>A0AAP0NAD0_LIQFO</name>
<accession>A0AAP0NAD0</accession>
<proteinExistence type="predicted"/>
<dbReference type="EMBL" id="JBBPBK010000016">
    <property type="protein sequence ID" value="KAK9267624.1"/>
    <property type="molecule type" value="Genomic_DNA"/>
</dbReference>
<gene>
    <name evidence="6" type="ORF">L1049_010055</name>
</gene>
<dbReference type="InterPro" id="IPR006565">
    <property type="entry name" value="BTP"/>
</dbReference>
<evidence type="ECO:0000256" key="2">
    <source>
        <dbReference type="ARBA" id="ARBA00023015"/>
    </source>
</evidence>
<reference evidence="6 7" key="1">
    <citation type="journal article" date="2024" name="Plant J.">
        <title>Genome sequences and population genomics reveal climatic adaptation and genomic divergence between two closely related sweetgum species.</title>
        <authorList>
            <person name="Xu W.Q."/>
            <person name="Ren C.Q."/>
            <person name="Zhang X.Y."/>
            <person name="Comes H.P."/>
            <person name="Liu X.H."/>
            <person name="Li Y.G."/>
            <person name="Kettle C.J."/>
            <person name="Jalonen R."/>
            <person name="Gaisberger H."/>
            <person name="Ma Y.Z."/>
            <person name="Qiu Y.X."/>
        </authorList>
    </citation>
    <scope>NUCLEOTIDE SEQUENCE [LARGE SCALE GENOMIC DNA]</scope>
    <source>
        <strain evidence="6">Hangzhou</strain>
    </source>
</reference>
<dbReference type="PANTHER" id="PTHR46338">
    <property type="entry name" value="TRANSCRIPTION INITIATION FACTOR TFIID SUBUNIT 8"/>
    <property type="match status" value="1"/>
</dbReference>
<dbReference type="Gene3D" id="1.10.20.10">
    <property type="entry name" value="Histone, subunit A"/>
    <property type="match status" value="1"/>
</dbReference>
<dbReference type="GO" id="GO:0046982">
    <property type="term" value="F:protein heterodimerization activity"/>
    <property type="evidence" value="ECO:0007669"/>
    <property type="project" value="InterPro"/>
</dbReference>
<keyword evidence="7" id="KW-1185">Reference proteome</keyword>
<feature type="domain" description="Bromodomain associated" evidence="5">
    <location>
        <begin position="19"/>
        <end position="95"/>
    </location>
</feature>
<dbReference type="InterPro" id="IPR009072">
    <property type="entry name" value="Histone-fold"/>
</dbReference>
<dbReference type="AlphaFoldDB" id="A0AAP0NAD0"/>
<dbReference type="GO" id="GO:0005669">
    <property type="term" value="C:transcription factor TFIID complex"/>
    <property type="evidence" value="ECO:0007669"/>
    <property type="project" value="InterPro"/>
</dbReference>
<evidence type="ECO:0000259" key="5">
    <source>
        <dbReference type="SMART" id="SM00576"/>
    </source>
</evidence>
<dbReference type="PANTHER" id="PTHR46338:SF13">
    <property type="entry name" value="TRANSCRIPTION INITIATION FACTOR TFIID SUBUNIT 8-LIKE"/>
    <property type="match status" value="1"/>
</dbReference>
<evidence type="ECO:0000256" key="1">
    <source>
        <dbReference type="ARBA" id="ARBA00004123"/>
    </source>
</evidence>
<dbReference type="SUPFAM" id="SSF47113">
    <property type="entry name" value="Histone-fold"/>
    <property type="match status" value="1"/>
</dbReference>
<dbReference type="Pfam" id="PF07524">
    <property type="entry name" value="Bromo_TP"/>
    <property type="match status" value="1"/>
</dbReference>
<keyword evidence="2" id="KW-0805">Transcription regulation</keyword>
<evidence type="ECO:0000313" key="7">
    <source>
        <dbReference type="Proteomes" id="UP001415857"/>
    </source>
</evidence>
<dbReference type="InterPro" id="IPR037818">
    <property type="entry name" value="TAF8"/>
</dbReference>
<sequence>MDPKSKTLKTFETPPASPSHFSFTITKVAVSQICQSIGFKGSKTSALETLTNIAAIYLQTLAKSASAYATSSGRTDSNLFDLIYALEDLASVHGYPGASNVNNPLLRSATVIDIMNFVESTDEIPFAKPIPHDNTQKESIPPKNCNEFGRAFEQRSHIPRWLPPFPDPSTYEICSKTRFHKSIRRENSLKIFGSLRNSDTFAQDIEQNDSIGGRASCEEEERGSCGMELAAERARVRFKMCVGGEEIVMGVDLRNGVCRGGKRVSWDNNYSRMGEQEGEVKRRRL</sequence>
<keyword evidence="4" id="KW-0539">Nucleus</keyword>
<evidence type="ECO:0000313" key="6">
    <source>
        <dbReference type="EMBL" id="KAK9267624.1"/>
    </source>
</evidence>